<gene>
    <name evidence="5" type="ORF">HC031_13525</name>
</gene>
<sequence length="229" mass="25311">MRDHLIEDFTRRGLTPGDRLPTEAEIAEQFGVGRSTAREALKLLEQEGLVVAEQGRGRFLSTLSVLKVERPITRFESVTAMLAALGYHARTLVLSVEEGPPTPEERQALRLRGRAQVVRLERLRSDGENPLVYTVEAVPREVLPGPLRHVDWTGSLTDLLGAHGHLPVSSTARLQAVDLPEVAATRYHLDSLGPWLLVTETAVTASGRPVLHASDYHRGDAFAFHVVRR</sequence>
<dbReference type="InterPro" id="IPR028978">
    <property type="entry name" value="Chorismate_lyase_/UTRA_dom_sf"/>
</dbReference>
<dbReference type="PANTHER" id="PTHR44846">
    <property type="entry name" value="MANNOSYL-D-GLYCERATE TRANSPORT/METABOLISM SYSTEM REPRESSOR MNGR-RELATED"/>
    <property type="match status" value="1"/>
</dbReference>
<evidence type="ECO:0000256" key="2">
    <source>
        <dbReference type="ARBA" id="ARBA00023125"/>
    </source>
</evidence>
<dbReference type="PRINTS" id="PR00035">
    <property type="entry name" value="HTHGNTR"/>
</dbReference>
<dbReference type="Pfam" id="PF07702">
    <property type="entry name" value="UTRA"/>
    <property type="match status" value="1"/>
</dbReference>
<dbReference type="SUPFAM" id="SSF46785">
    <property type="entry name" value="Winged helix' DNA-binding domain"/>
    <property type="match status" value="1"/>
</dbReference>
<dbReference type="InterPro" id="IPR000524">
    <property type="entry name" value="Tscrpt_reg_HTH_GntR"/>
</dbReference>
<dbReference type="EMBL" id="JAATVY010000007">
    <property type="protein sequence ID" value="NJC70727.1"/>
    <property type="molecule type" value="Genomic_DNA"/>
</dbReference>
<name>A0ABX0XXF0_9ACTN</name>
<evidence type="ECO:0000313" key="5">
    <source>
        <dbReference type="EMBL" id="NJC70727.1"/>
    </source>
</evidence>
<keyword evidence="6" id="KW-1185">Reference proteome</keyword>
<protein>
    <submittedName>
        <fullName evidence="5">GntR family transcriptional regulator</fullName>
    </submittedName>
</protein>
<keyword evidence="2" id="KW-0238">DNA-binding</keyword>
<dbReference type="Gene3D" id="3.40.1410.10">
    <property type="entry name" value="Chorismate lyase-like"/>
    <property type="match status" value="1"/>
</dbReference>
<dbReference type="Gene3D" id="1.10.10.10">
    <property type="entry name" value="Winged helix-like DNA-binding domain superfamily/Winged helix DNA-binding domain"/>
    <property type="match status" value="1"/>
</dbReference>
<proteinExistence type="predicted"/>
<dbReference type="PANTHER" id="PTHR44846:SF17">
    <property type="entry name" value="GNTR-FAMILY TRANSCRIPTIONAL REGULATOR"/>
    <property type="match status" value="1"/>
</dbReference>
<dbReference type="PROSITE" id="PS50949">
    <property type="entry name" value="HTH_GNTR"/>
    <property type="match status" value="1"/>
</dbReference>
<reference evidence="5 6" key="1">
    <citation type="submission" date="2020-03" db="EMBL/GenBank/DDBJ databases">
        <title>WGS of the type strain of Planosporangium spp.</title>
        <authorList>
            <person name="Thawai C."/>
        </authorList>
    </citation>
    <scope>NUCLEOTIDE SEQUENCE [LARGE SCALE GENOMIC DNA]</scope>
    <source>
        <strain evidence="5 6">TBRC 5610</strain>
    </source>
</reference>
<dbReference type="InterPro" id="IPR036388">
    <property type="entry name" value="WH-like_DNA-bd_sf"/>
</dbReference>
<feature type="domain" description="HTH gntR-type" evidence="4">
    <location>
        <begin position="1"/>
        <end position="63"/>
    </location>
</feature>
<evidence type="ECO:0000313" key="6">
    <source>
        <dbReference type="Proteomes" id="UP000722989"/>
    </source>
</evidence>
<evidence type="ECO:0000256" key="1">
    <source>
        <dbReference type="ARBA" id="ARBA00023015"/>
    </source>
</evidence>
<accession>A0ABX0XXF0</accession>
<organism evidence="5 6">
    <name type="scientific">Planosporangium thailandense</name>
    <dbReference type="NCBI Taxonomy" id="765197"/>
    <lineage>
        <taxon>Bacteria</taxon>
        <taxon>Bacillati</taxon>
        <taxon>Actinomycetota</taxon>
        <taxon>Actinomycetes</taxon>
        <taxon>Micromonosporales</taxon>
        <taxon>Micromonosporaceae</taxon>
        <taxon>Planosporangium</taxon>
    </lineage>
</organism>
<dbReference type="InterPro" id="IPR050679">
    <property type="entry name" value="Bact_HTH_transcr_reg"/>
</dbReference>
<evidence type="ECO:0000259" key="4">
    <source>
        <dbReference type="PROSITE" id="PS50949"/>
    </source>
</evidence>
<dbReference type="CDD" id="cd07377">
    <property type="entry name" value="WHTH_GntR"/>
    <property type="match status" value="1"/>
</dbReference>
<keyword evidence="1" id="KW-0805">Transcription regulation</keyword>
<dbReference type="SUPFAM" id="SSF64288">
    <property type="entry name" value="Chorismate lyase-like"/>
    <property type="match status" value="1"/>
</dbReference>
<dbReference type="SMART" id="SM00866">
    <property type="entry name" value="UTRA"/>
    <property type="match status" value="1"/>
</dbReference>
<dbReference type="SMART" id="SM00345">
    <property type="entry name" value="HTH_GNTR"/>
    <property type="match status" value="1"/>
</dbReference>
<keyword evidence="3" id="KW-0804">Transcription</keyword>
<dbReference type="InterPro" id="IPR011663">
    <property type="entry name" value="UTRA"/>
</dbReference>
<dbReference type="Proteomes" id="UP000722989">
    <property type="component" value="Unassembled WGS sequence"/>
</dbReference>
<dbReference type="InterPro" id="IPR036390">
    <property type="entry name" value="WH_DNA-bd_sf"/>
</dbReference>
<comment type="caution">
    <text evidence="5">The sequence shown here is derived from an EMBL/GenBank/DDBJ whole genome shotgun (WGS) entry which is preliminary data.</text>
</comment>
<dbReference type="Pfam" id="PF00392">
    <property type="entry name" value="GntR"/>
    <property type="match status" value="1"/>
</dbReference>
<evidence type="ECO:0000256" key="3">
    <source>
        <dbReference type="ARBA" id="ARBA00023163"/>
    </source>
</evidence>